<evidence type="ECO:0000256" key="7">
    <source>
        <dbReference type="PIRSR" id="PIRSR615500-1"/>
    </source>
</evidence>
<sequence>MKKTSWTPPSDPLFPMQWHLHNTGTFPGSVAGFDINVLPVWPDYTGRGVIVGIMDDGMDETHPDLVHNYRRDLSWDVALDIPGAAVRQPGDEHGVAVTGLVAASANNGIGGVGVAWDAQIAAYRSLLLLTDTEPLLSFTRAAAKMIDGGISVSVNSWGAMRWPFDKHAQQAAYWEPARAMAEDGRDGLGIVTFFAAGNDRLDKFNTNYDPTDNIPWAIIVAASNQRGDIAVYSTPGASVLVTAPGSEPSAMVTTDRQGTDGYNKASGTAGDYTDRGDSFFNGTSAATPVAGGVAALMLQANPRLGYRDVQEILAYSSKRADFLDRGLDAAFNGARDWNGGALLGSHDFGFGHLDAHAAVRLAESWNKTSTYANLLLEQGSVAQHSLTIEAGQVQQASAYFARDHRVEQVTVTVDIEAPRLQHVVLELVSPDGTVSTLINRPPVYVPDDDDDGSVPDPELPAALNYTLNTVRNWGEDLNGEWTLRIRNDAGGETVRLKDWSILAYTAGQTTGGSQIFTDEFARFAELQSGRATLDPSNGTTLNAAAVTSDVRFDLTTGISWLGDADLKLADPSGFRGLTSGDGDDILIGNGLDNILMAGRGNNHIDGAAGVDVVRLIGAKSDFSIARHENAISLQSLALSGGGTDVLYNVELLHFADQVVLSKQPSNLGPDLFDETGYLEQNPDVAAAVWAGHLSSGAEHYRQWGASEGRSPNALFNEKWYLAQNPDVAGALALGWLHSGYQHYQEYGWTEGRAPSAWMDGAGYLAKYTDVAEARLDPLAHYLLYGVNEGRTIAALDAGLWGV</sequence>
<dbReference type="RefSeq" id="WP_180156861.1">
    <property type="nucleotide sequence ID" value="NZ_JACCEM010000008.1"/>
</dbReference>
<dbReference type="InterPro" id="IPR000209">
    <property type="entry name" value="Peptidase_S8/S53_dom"/>
</dbReference>
<evidence type="ECO:0000256" key="2">
    <source>
        <dbReference type="ARBA" id="ARBA00022670"/>
    </source>
</evidence>
<dbReference type="InterPro" id="IPR036852">
    <property type="entry name" value="Peptidase_S8/S53_dom_sf"/>
</dbReference>
<dbReference type="GO" id="GO:0012505">
    <property type="term" value="C:endomembrane system"/>
    <property type="evidence" value="ECO:0007669"/>
    <property type="project" value="UniProtKB-ARBA"/>
</dbReference>
<dbReference type="SUPFAM" id="SSF51120">
    <property type="entry name" value="beta-Roll"/>
    <property type="match status" value="1"/>
</dbReference>
<evidence type="ECO:0000256" key="5">
    <source>
        <dbReference type="ARBA" id="ARBA00022825"/>
    </source>
</evidence>
<name>A0A853G361_9BURK</name>
<dbReference type="Gene3D" id="2.60.120.260">
    <property type="entry name" value="Galactose-binding domain-like"/>
    <property type="match status" value="1"/>
</dbReference>
<protein>
    <submittedName>
        <fullName evidence="11">S8 family serine peptidase</fullName>
    </submittedName>
</protein>
<evidence type="ECO:0000256" key="6">
    <source>
        <dbReference type="ARBA" id="ARBA00022837"/>
    </source>
</evidence>
<evidence type="ECO:0000313" key="12">
    <source>
        <dbReference type="Proteomes" id="UP000559809"/>
    </source>
</evidence>
<dbReference type="PROSITE" id="PS00136">
    <property type="entry name" value="SUBTILASE_ASP"/>
    <property type="match status" value="1"/>
</dbReference>
<dbReference type="InterPro" id="IPR011049">
    <property type="entry name" value="Serralysin-like_metalloprot_C"/>
</dbReference>
<reference evidence="11 12" key="1">
    <citation type="submission" date="2020-07" db="EMBL/GenBank/DDBJ databases">
        <title>Taxonomic revisions and descriptions of new bacterial species based on genomic comparisons in the high-G+C-content subgroup of the family Alcaligenaceae.</title>
        <authorList>
            <person name="Szabo A."/>
            <person name="Felfoldi T."/>
        </authorList>
    </citation>
    <scope>NUCLEOTIDE SEQUENCE [LARGE SCALE GENOMIC DNA]</scope>
    <source>
        <strain evidence="11 12">LMG 24012</strain>
    </source>
</reference>
<dbReference type="InterPro" id="IPR015500">
    <property type="entry name" value="Peptidase_S8_subtilisin-rel"/>
</dbReference>
<accession>A0A853G361</accession>
<evidence type="ECO:0000256" key="3">
    <source>
        <dbReference type="ARBA" id="ARBA00022729"/>
    </source>
</evidence>
<evidence type="ECO:0000313" key="11">
    <source>
        <dbReference type="EMBL" id="NYT50677.1"/>
    </source>
</evidence>
<gene>
    <name evidence="11" type="ORF">H0A72_15265</name>
</gene>
<dbReference type="InterPro" id="IPR008979">
    <property type="entry name" value="Galactose-bd-like_sf"/>
</dbReference>
<dbReference type="PANTHER" id="PTHR42884">
    <property type="entry name" value="PROPROTEIN CONVERTASE SUBTILISIN/KEXIN-RELATED"/>
    <property type="match status" value="1"/>
</dbReference>
<feature type="domain" description="P/Homo B" evidence="10">
    <location>
        <begin position="360"/>
        <end position="511"/>
    </location>
</feature>
<dbReference type="InterPro" id="IPR023827">
    <property type="entry name" value="Peptidase_S8_Asp-AS"/>
</dbReference>
<feature type="active site" description="Charge relay system" evidence="7 8">
    <location>
        <position position="284"/>
    </location>
</feature>
<evidence type="ECO:0000256" key="1">
    <source>
        <dbReference type="ARBA" id="ARBA00005325"/>
    </source>
</evidence>
<dbReference type="GO" id="GO:0016485">
    <property type="term" value="P:protein processing"/>
    <property type="evidence" value="ECO:0007669"/>
    <property type="project" value="TreeGrafter"/>
</dbReference>
<evidence type="ECO:0000256" key="4">
    <source>
        <dbReference type="ARBA" id="ARBA00022801"/>
    </source>
</evidence>
<dbReference type="Pfam" id="PF01483">
    <property type="entry name" value="P_proprotein"/>
    <property type="match status" value="1"/>
</dbReference>
<dbReference type="PROSITE" id="PS51829">
    <property type="entry name" value="P_HOMO_B"/>
    <property type="match status" value="1"/>
</dbReference>
<dbReference type="PROSITE" id="PS51892">
    <property type="entry name" value="SUBTILASE"/>
    <property type="match status" value="1"/>
</dbReference>
<dbReference type="PRINTS" id="PR00723">
    <property type="entry name" value="SUBTILISIN"/>
</dbReference>
<dbReference type="Proteomes" id="UP000559809">
    <property type="component" value="Unassembled WGS sequence"/>
</dbReference>
<evidence type="ECO:0000259" key="10">
    <source>
        <dbReference type="PROSITE" id="PS51829"/>
    </source>
</evidence>
<dbReference type="Gene3D" id="3.40.50.200">
    <property type="entry name" value="Peptidase S8/S53 domain"/>
    <property type="match status" value="1"/>
</dbReference>
<dbReference type="SUPFAM" id="SSF52743">
    <property type="entry name" value="Subtilisin-like"/>
    <property type="match status" value="1"/>
</dbReference>
<dbReference type="SUPFAM" id="SSF49785">
    <property type="entry name" value="Galactose-binding domain-like"/>
    <property type="match status" value="1"/>
</dbReference>
<dbReference type="GO" id="GO:0004252">
    <property type="term" value="F:serine-type endopeptidase activity"/>
    <property type="evidence" value="ECO:0007669"/>
    <property type="project" value="UniProtKB-UniRule"/>
</dbReference>
<dbReference type="InterPro" id="IPR002884">
    <property type="entry name" value="P_dom"/>
</dbReference>
<dbReference type="AlphaFoldDB" id="A0A853G361"/>
<keyword evidence="2 8" id="KW-0645">Protease</keyword>
<feature type="active site" description="Charge relay system" evidence="7 8">
    <location>
        <position position="93"/>
    </location>
</feature>
<keyword evidence="4 8" id="KW-0378">Hydrolase</keyword>
<dbReference type="GO" id="GO:0016020">
    <property type="term" value="C:membrane"/>
    <property type="evidence" value="ECO:0007669"/>
    <property type="project" value="TreeGrafter"/>
</dbReference>
<dbReference type="EMBL" id="JACCEM010000008">
    <property type="protein sequence ID" value="NYT50677.1"/>
    <property type="molecule type" value="Genomic_DNA"/>
</dbReference>
<dbReference type="Pfam" id="PF00082">
    <property type="entry name" value="Peptidase_S8"/>
    <property type="match status" value="1"/>
</dbReference>
<evidence type="ECO:0000256" key="9">
    <source>
        <dbReference type="SAM" id="MobiDB-lite"/>
    </source>
</evidence>
<dbReference type="PANTHER" id="PTHR42884:SF14">
    <property type="entry name" value="NEUROENDOCRINE CONVERTASE 1"/>
    <property type="match status" value="1"/>
</dbReference>
<evidence type="ECO:0000256" key="8">
    <source>
        <dbReference type="PROSITE-ProRule" id="PRU01240"/>
    </source>
</evidence>
<dbReference type="CDD" id="cd04059">
    <property type="entry name" value="Peptidases_S8_Protein_convertases_Kexins_Furin-like"/>
    <property type="match status" value="1"/>
</dbReference>
<keyword evidence="5 8" id="KW-0720">Serine protease</keyword>
<keyword evidence="6" id="KW-0106">Calcium</keyword>
<comment type="similarity">
    <text evidence="1">Belongs to the peptidase S8 family. Furin subfamily.</text>
</comment>
<organism evidence="11 12">
    <name type="scientific">Parapusillimonas granuli</name>
    <dbReference type="NCBI Taxonomy" id="380911"/>
    <lineage>
        <taxon>Bacteria</taxon>
        <taxon>Pseudomonadati</taxon>
        <taxon>Pseudomonadota</taxon>
        <taxon>Betaproteobacteria</taxon>
        <taxon>Burkholderiales</taxon>
        <taxon>Alcaligenaceae</taxon>
        <taxon>Parapusillimonas</taxon>
    </lineage>
</organism>
<dbReference type="InterPro" id="IPR034182">
    <property type="entry name" value="Kexin/furin"/>
</dbReference>
<feature type="region of interest" description="Disordered" evidence="9">
    <location>
        <begin position="247"/>
        <end position="268"/>
    </location>
</feature>
<keyword evidence="12" id="KW-1185">Reference proteome</keyword>
<keyword evidence="3" id="KW-0732">Signal</keyword>
<dbReference type="GO" id="GO:0005737">
    <property type="term" value="C:cytoplasm"/>
    <property type="evidence" value="ECO:0007669"/>
    <property type="project" value="UniProtKB-ARBA"/>
</dbReference>
<feature type="active site" description="Charge relay system" evidence="7 8">
    <location>
        <position position="55"/>
    </location>
</feature>
<comment type="caution">
    <text evidence="11">The sequence shown here is derived from an EMBL/GenBank/DDBJ whole genome shotgun (WGS) entry which is preliminary data.</text>
</comment>
<proteinExistence type="inferred from homology"/>
<dbReference type="Gene3D" id="2.150.10.10">
    <property type="entry name" value="Serralysin-like metalloprotease, C-terminal"/>
    <property type="match status" value="1"/>
</dbReference>